<evidence type="ECO:0000313" key="1">
    <source>
        <dbReference type="EMBL" id="TRT85844.1"/>
    </source>
</evidence>
<dbReference type="GO" id="GO:0003676">
    <property type="term" value="F:nucleic acid binding"/>
    <property type="evidence" value="ECO:0007669"/>
    <property type="project" value="InterPro"/>
</dbReference>
<gene>
    <name evidence="1" type="ORF">EWV63_12210</name>
</gene>
<protein>
    <recommendedName>
        <fullName evidence="3">XisH protein</fullName>
    </recommendedName>
</protein>
<organism evidence="1 2">
    <name type="scientific">Microcystis aeruginosa Ma_OC_H_19870700_S124</name>
    <dbReference type="NCBI Taxonomy" id="2486262"/>
    <lineage>
        <taxon>Bacteria</taxon>
        <taxon>Bacillati</taxon>
        <taxon>Cyanobacteriota</taxon>
        <taxon>Cyanophyceae</taxon>
        <taxon>Oscillatoriophycideae</taxon>
        <taxon>Chroococcales</taxon>
        <taxon>Microcystaceae</taxon>
        <taxon>Microcystis</taxon>
    </lineage>
</organism>
<name>A0A552AK57_MICAE</name>
<dbReference type="AlphaFoldDB" id="A0A552AK57"/>
<sequence>MKNRVVCLKLNYATYFLIFRIHSIVFFDVFEEPLGQLLLQKYQLSLIVFDPEQEVILEWIHW</sequence>
<comment type="caution">
    <text evidence="1">The sequence shown here is derived from an EMBL/GenBank/DDBJ whole genome shotgun (WGS) entry which is preliminary data.</text>
</comment>
<accession>A0A552AK57</accession>
<dbReference type="InterPro" id="IPR011335">
    <property type="entry name" value="Restrct_endonuc-II-like"/>
</dbReference>
<dbReference type="InterPro" id="IPR011856">
    <property type="entry name" value="tRNA_endonuc-like_dom_sf"/>
</dbReference>
<dbReference type="EMBL" id="SFBR01000102">
    <property type="protein sequence ID" value="TRT85844.1"/>
    <property type="molecule type" value="Genomic_DNA"/>
</dbReference>
<proteinExistence type="predicted"/>
<reference evidence="1 2" key="1">
    <citation type="submission" date="2019-01" db="EMBL/GenBank/DDBJ databases">
        <title>Coherence of Microcystis species and biogeography revealed through population genomics.</title>
        <authorList>
            <person name="Perez-Carrascal O.M."/>
            <person name="Terrat Y."/>
            <person name="Giani A."/>
            <person name="Fortin N."/>
            <person name="Tromas N."/>
            <person name="Shapiro B.J."/>
        </authorList>
    </citation>
    <scope>NUCLEOTIDE SEQUENCE [LARGE SCALE GENOMIC DNA]</scope>
    <source>
        <strain evidence="1">Ma_OC_H_19870700_S124</strain>
    </source>
</reference>
<evidence type="ECO:0008006" key="3">
    <source>
        <dbReference type="Google" id="ProtNLM"/>
    </source>
</evidence>
<dbReference type="Pfam" id="PF08814">
    <property type="entry name" value="XisH"/>
    <property type="match status" value="1"/>
</dbReference>
<dbReference type="InterPro" id="IPR014919">
    <property type="entry name" value="XisH"/>
</dbReference>
<evidence type="ECO:0000313" key="2">
    <source>
        <dbReference type="Proteomes" id="UP000316280"/>
    </source>
</evidence>
<dbReference type="Gene3D" id="3.40.1350.10">
    <property type="match status" value="1"/>
</dbReference>
<dbReference type="Proteomes" id="UP000316280">
    <property type="component" value="Unassembled WGS sequence"/>
</dbReference>
<dbReference type="SUPFAM" id="SSF52980">
    <property type="entry name" value="Restriction endonuclease-like"/>
    <property type="match status" value="1"/>
</dbReference>